<evidence type="ECO:0000256" key="6">
    <source>
        <dbReference type="ARBA" id="ARBA00023065"/>
    </source>
</evidence>
<dbReference type="InterPro" id="IPR050681">
    <property type="entry name" value="CDF/SLC30A"/>
</dbReference>
<comment type="caution">
    <text evidence="11">The sequence shown here is derived from an EMBL/GenBank/DDBJ whole genome shotgun (WGS) entry which is preliminary data.</text>
</comment>
<dbReference type="InterPro" id="IPR058533">
    <property type="entry name" value="Cation_efflux_TM"/>
</dbReference>
<gene>
    <name evidence="11" type="ORF">ICL16_37665</name>
</gene>
<evidence type="ECO:0000256" key="3">
    <source>
        <dbReference type="ARBA" id="ARBA00022448"/>
    </source>
</evidence>
<keyword evidence="4 8" id="KW-0812">Transmembrane</keyword>
<feature type="transmembrane region" description="Helical" evidence="8">
    <location>
        <begin position="58"/>
        <end position="76"/>
    </location>
</feature>
<evidence type="ECO:0000256" key="2">
    <source>
        <dbReference type="ARBA" id="ARBA00008873"/>
    </source>
</evidence>
<dbReference type="AlphaFoldDB" id="A0A8J6XU22"/>
<keyword evidence="7 8" id="KW-0472">Membrane</keyword>
<evidence type="ECO:0000259" key="10">
    <source>
        <dbReference type="Pfam" id="PF16916"/>
    </source>
</evidence>
<protein>
    <submittedName>
        <fullName evidence="11">Cation transporter</fullName>
    </submittedName>
</protein>
<feature type="transmembrane region" description="Helical" evidence="8">
    <location>
        <begin position="96"/>
        <end position="115"/>
    </location>
</feature>
<feature type="domain" description="Cation efflux protein transmembrane" evidence="9">
    <location>
        <begin position="30"/>
        <end position="217"/>
    </location>
</feature>
<keyword evidence="6" id="KW-0406">Ion transport</keyword>
<evidence type="ECO:0000259" key="9">
    <source>
        <dbReference type="Pfam" id="PF01545"/>
    </source>
</evidence>
<feature type="transmembrane region" description="Helical" evidence="8">
    <location>
        <begin position="26"/>
        <end position="46"/>
    </location>
</feature>
<evidence type="ECO:0000256" key="5">
    <source>
        <dbReference type="ARBA" id="ARBA00022989"/>
    </source>
</evidence>
<keyword evidence="12" id="KW-1185">Reference proteome</keyword>
<dbReference type="Pfam" id="PF16916">
    <property type="entry name" value="ZT_dimer"/>
    <property type="match status" value="1"/>
</dbReference>
<feature type="transmembrane region" description="Helical" evidence="8">
    <location>
        <begin position="187"/>
        <end position="209"/>
    </location>
</feature>
<accession>A0A8J6XU22</accession>
<dbReference type="InterPro" id="IPR002524">
    <property type="entry name" value="Cation_efflux"/>
</dbReference>
<dbReference type="GO" id="GO:0005886">
    <property type="term" value="C:plasma membrane"/>
    <property type="evidence" value="ECO:0007669"/>
    <property type="project" value="TreeGrafter"/>
</dbReference>
<dbReference type="PANTHER" id="PTHR11562:SF17">
    <property type="entry name" value="RE54080P-RELATED"/>
    <property type="match status" value="1"/>
</dbReference>
<organism evidence="11 12">
    <name type="scientific">Iningainema tapete BLCC-T55</name>
    <dbReference type="NCBI Taxonomy" id="2748662"/>
    <lineage>
        <taxon>Bacteria</taxon>
        <taxon>Bacillati</taxon>
        <taxon>Cyanobacteriota</taxon>
        <taxon>Cyanophyceae</taxon>
        <taxon>Nostocales</taxon>
        <taxon>Scytonemataceae</taxon>
        <taxon>Iningainema tapete</taxon>
    </lineage>
</organism>
<keyword evidence="5 8" id="KW-1133">Transmembrane helix</keyword>
<dbReference type="RefSeq" id="WP_190836693.1">
    <property type="nucleotide sequence ID" value="NZ_CAWPPI010000111.1"/>
</dbReference>
<comment type="subcellular location">
    <subcellularLocation>
        <location evidence="1">Membrane</location>
        <topology evidence="1">Multi-pass membrane protein</topology>
    </subcellularLocation>
</comment>
<dbReference type="InterPro" id="IPR027469">
    <property type="entry name" value="Cation_efflux_TMD_sf"/>
</dbReference>
<reference evidence="11" key="1">
    <citation type="submission" date="2020-09" db="EMBL/GenBank/DDBJ databases">
        <title>Iningainema tapete sp. nov. (Scytonemataceae, Cyanobacteria) from greenhouses in central Florida (USA) produces two types of nodularin with biosynthetic potential for microcystin-LR and anabaenopeptins.</title>
        <authorList>
            <person name="Berthold D.E."/>
            <person name="Lefler F.W."/>
            <person name="Huang I.-S."/>
            <person name="Abdulla H."/>
            <person name="Zimba P.V."/>
            <person name="Laughinghouse H.D. IV."/>
        </authorList>
    </citation>
    <scope>NUCLEOTIDE SEQUENCE</scope>
    <source>
        <strain evidence="11">BLCCT55</strain>
    </source>
</reference>
<evidence type="ECO:0000256" key="8">
    <source>
        <dbReference type="SAM" id="Phobius"/>
    </source>
</evidence>
<dbReference type="Pfam" id="PF01545">
    <property type="entry name" value="Cation_efflux"/>
    <property type="match status" value="1"/>
</dbReference>
<keyword evidence="3" id="KW-0813">Transport</keyword>
<feature type="domain" description="Cation efflux protein cytoplasmic" evidence="10">
    <location>
        <begin position="226"/>
        <end position="291"/>
    </location>
</feature>
<evidence type="ECO:0000313" key="11">
    <source>
        <dbReference type="EMBL" id="MBD2777621.1"/>
    </source>
</evidence>
<sequence length="317" mass="34857">MLLAQQCECECADNIVMARSRQKTHLMWIIGLLAAFFVAEWSVGLWSHSLSLQADAGHILSDVGALGISLFATWLAQQPATGKATFGHRRIEIIAALINGLSLLLIAVVICWEAIHRFAHPETILDLPMLAIAALGLLVNLLNITLLHPHTHNNLNLQGALVHLIADTASSVGVILAAIMVHLWDWLWADAAVSVVVAGFMFQSAIPLVQASLNILLEYAPLSIEPKSVEASLKSFQSVVEVEKLHIWRISSNQVMLCAHLTVDCTTVEERDRLVLQLQTHLKQMGITETTLQLTSRTAAPIHPLFNQDLFSMLSRM</sequence>
<evidence type="ECO:0000256" key="7">
    <source>
        <dbReference type="ARBA" id="ARBA00023136"/>
    </source>
</evidence>
<dbReference type="InterPro" id="IPR027470">
    <property type="entry name" value="Cation_efflux_CTD"/>
</dbReference>
<dbReference type="NCBIfam" id="TIGR01297">
    <property type="entry name" value="CDF"/>
    <property type="match status" value="1"/>
</dbReference>
<feature type="transmembrane region" description="Helical" evidence="8">
    <location>
        <begin position="127"/>
        <end position="148"/>
    </location>
</feature>
<proteinExistence type="inferred from homology"/>
<dbReference type="GO" id="GO:0005385">
    <property type="term" value="F:zinc ion transmembrane transporter activity"/>
    <property type="evidence" value="ECO:0007669"/>
    <property type="project" value="TreeGrafter"/>
</dbReference>
<dbReference type="EMBL" id="JACXAE010000111">
    <property type="protein sequence ID" value="MBD2777621.1"/>
    <property type="molecule type" value="Genomic_DNA"/>
</dbReference>
<dbReference type="PANTHER" id="PTHR11562">
    <property type="entry name" value="CATION EFFLUX PROTEIN/ ZINC TRANSPORTER"/>
    <property type="match status" value="1"/>
</dbReference>
<evidence type="ECO:0000256" key="1">
    <source>
        <dbReference type="ARBA" id="ARBA00004141"/>
    </source>
</evidence>
<comment type="similarity">
    <text evidence="2">Belongs to the cation diffusion facilitator (CDF) transporter (TC 2.A.4) family. SLC30A subfamily.</text>
</comment>
<name>A0A8J6XU22_9CYAN</name>
<dbReference type="SUPFAM" id="SSF161111">
    <property type="entry name" value="Cation efflux protein transmembrane domain-like"/>
    <property type="match status" value="1"/>
</dbReference>
<feature type="transmembrane region" description="Helical" evidence="8">
    <location>
        <begin position="160"/>
        <end position="181"/>
    </location>
</feature>
<evidence type="ECO:0000313" key="12">
    <source>
        <dbReference type="Proteomes" id="UP000629098"/>
    </source>
</evidence>
<dbReference type="Proteomes" id="UP000629098">
    <property type="component" value="Unassembled WGS sequence"/>
</dbReference>
<evidence type="ECO:0000256" key="4">
    <source>
        <dbReference type="ARBA" id="ARBA00022692"/>
    </source>
</evidence>
<dbReference type="Gene3D" id="1.20.1510.10">
    <property type="entry name" value="Cation efflux protein transmembrane domain"/>
    <property type="match status" value="1"/>
</dbReference>